<comment type="caution">
    <text evidence="5">The sequence shown here is derived from an EMBL/GenBank/DDBJ whole genome shotgun (WGS) entry which is preliminary data.</text>
</comment>
<feature type="transmembrane region" description="Helical" evidence="2">
    <location>
        <begin position="107"/>
        <end position="129"/>
    </location>
</feature>
<evidence type="ECO:0000313" key="4">
    <source>
        <dbReference type="EMBL" id="OAQ75634.1"/>
    </source>
</evidence>
<name>A0A179GVH3_PURLI</name>
<keyword evidence="2" id="KW-0472">Membrane</keyword>
<dbReference type="GeneID" id="28891834"/>
<feature type="domain" description="AB hydrolase-1" evidence="3">
    <location>
        <begin position="424"/>
        <end position="674"/>
    </location>
</feature>
<dbReference type="EMBL" id="LSBH01000008">
    <property type="protein sequence ID" value="OAQ75634.1"/>
    <property type="molecule type" value="Genomic_DNA"/>
</dbReference>
<dbReference type="AlphaFoldDB" id="A0A179GVH3"/>
<feature type="region of interest" description="Disordered" evidence="1">
    <location>
        <begin position="313"/>
        <end position="341"/>
    </location>
</feature>
<dbReference type="Pfam" id="PF00561">
    <property type="entry name" value="Abhydrolase_1"/>
    <property type="match status" value="1"/>
</dbReference>
<accession>A0A179GVH3</accession>
<dbReference type="EMBL" id="LSBI01000009">
    <property type="protein sequence ID" value="OAQ81261.1"/>
    <property type="molecule type" value="Genomic_DNA"/>
</dbReference>
<dbReference type="Proteomes" id="UP000078340">
    <property type="component" value="Unassembled WGS sequence"/>
</dbReference>
<sequence length="697" mass="76832">MAGFLIPEWYKVSAPSVDDLLIASIIWGFSLAAGRVNPYIVMIWAEWTVCTAIGVISWLFLKGILLASFWVFFSLLCLWVIQIQCICGIIINRIALLMIDRRRATKIKWIVAVILGLVNISVFCIWIPARLQISETYIHVNEIWDRIEKGIFLIVDAALNFYFIYLVRTRLIANGLQKYTPLFRFNIFMVAVSMGLDVILIGSMSIGNGTIYIQFHPLVYILKLHIEMNIAELIVKVVQASSDNKYYADGTELQHSKRARGFFQDEGSGVRTGANGQPLDPFSGYRNNVEASSDGCKKQTTATGITKIVQTKVTSRRRDEYGDEDNGSESSTRNLKDAASRALPAPTVTSSLIYSASATAMFWQSSLSLGLALIAANPFCGATPTASHPPSLPTLAPVRHANTSVLSIEYYDSAPHNSKAPVAILVHGFPYSIDTYIDVVPKLVDQGYRVIVPSLRGYGTTTFLSPTTPRSAEQAALGKDIIDLMDALNIKKAIFAGYDWGTVVVNVAAALWPDRCSGMVAANSYLIQNRETAWAIAPPDALALRWYFYVFLTPQGYSSLASDTKGWANTIWNKNSIGWNFTQAQLDAASLAFLNPDYVAIATNFYQNRLLYAPGDPQYADLANQLDKQPLITVPSVTLDPIQAVVFPPTNGSATAKFFSGPRVHHEIPDCGENIPLQRPQVFADAVLEVAKLASHK</sequence>
<feature type="transmembrane region" description="Helical" evidence="2">
    <location>
        <begin position="20"/>
        <end position="36"/>
    </location>
</feature>
<dbReference type="STRING" id="33203.A0A179GVH3"/>
<evidence type="ECO:0000259" key="3">
    <source>
        <dbReference type="Pfam" id="PF00561"/>
    </source>
</evidence>
<keyword evidence="2" id="KW-1133">Transmembrane helix</keyword>
<keyword evidence="2" id="KW-0812">Transmembrane</keyword>
<dbReference type="GO" id="GO:0016787">
    <property type="term" value="F:hydrolase activity"/>
    <property type="evidence" value="ECO:0007669"/>
    <property type="project" value="UniProtKB-KW"/>
</dbReference>
<dbReference type="InterPro" id="IPR000073">
    <property type="entry name" value="AB_hydrolase_1"/>
</dbReference>
<feature type="transmembrane region" description="Helical" evidence="2">
    <location>
        <begin position="187"/>
        <end position="207"/>
    </location>
</feature>
<keyword evidence="5" id="KW-0378">Hydrolase</keyword>
<feature type="transmembrane region" description="Helical" evidence="2">
    <location>
        <begin position="67"/>
        <end position="95"/>
    </location>
</feature>
<dbReference type="PANTHER" id="PTHR35179">
    <property type="entry name" value="PROTEIN CBG02620"/>
    <property type="match status" value="1"/>
</dbReference>
<protein>
    <submittedName>
        <fullName evidence="5">Epoxide hydrolase</fullName>
    </submittedName>
</protein>
<dbReference type="SUPFAM" id="SSF53474">
    <property type="entry name" value="alpha/beta-Hydrolases"/>
    <property type="match status" value="1"/>
</dbReference>
<organism evidence="5 6">
    <name type="scientific">Purpureocillium lilacinum</name>
    <name type="common">Paecilomyces lilacinus</name>
    <dbReference type="NCBI Taxonomy" id="33203"/>
    <lineage>
        <taxon>Eukaryota</taxon>
        <taxon>Fungi</taxon>
        <taxon>Dikarya</taxon>
        <taxon>Ascomycota</taxon>
        <taxon>Pezizomycotina</taxon>
        <taxon>Sordariomycetes</taxon>
        <taxon>Hypocreomycetidae</taxon>
        <taxon>Hypocreales</taxon>
        <taxon>Ophiocordycipitaceae</taxon>
        <taxon>Purpureocillium</taxon>
    </lineage>
</organism>
<dbReference type="Gene3D" id="3.40.50.1820">
    <property type="entry name" value="alpha/beta hydrolase"/>
    <property type="match status" value="1"/>
</dbReference>
<evidence type="ECO:0000313" key="6">
    <source>
        <dbReference type="Proteomes" id="UP000078340"/>
    </source>
</evidence>
<dbReference type="KEGG" id="plj:28891834"/>
<gene>
    <name evidence="4" type="ORF">VFPBJ_09607</name>
    <name evidence="5" type="ORF">VFPFJ_09716</name>
</gene>
<proteinExistence type="predicted"/>
<feature type="transmembrane region" description="Helical" evidence="2">
    <location>
        <begin position="43"/>
        <end position="61"/>
    </location>
</feature>
<evidence type="ECO:0000256" key="2">
    <source>
        <dbReference type="SAM" id="Phobius"/>
    </source>
</evidence>
<dbReference type="PANTHER" id="PTHR35179:SF1">
    <property type="entry name" value="INTEGRAL MEMBRANE PROTEIN"/>
    <property type="match status" value="1"/>
</dbReference>
<dbReference type="InterPro" id="IPR000639">
    <property type="entry name" value="Epox_hydrolase-like"/>
</dbReference>
<dbReference type="Proteomes" id="UP000078240">
    <property type="component" value="Unassembled WGS sequence"/>
</dbReference>
<dbReference type="PRINTS" id="PR00412">
    <property type="entry name" value="EPOXHYDRLASE"/>
</dbReference>
<dbReference type="InterPro" id="IPR029058">
    <property type="entry name" value="AB_hydrolase_fold"/>
</dbReference>
<reference evidence="5 6" key="1">
    <citation type="submission" date="2016-02" db="EMBL/GenBank/DDBJ databases">
        <title>Biosynthesis of antibiotic leucinostatins and their inhibition on Phytophthora in bio-control Purpureocillium lilacinum.</title>
        <authorList>
            <person name="Wang G."/>
            <person name="Liu Z."/>
            <person name="Lin R."/>
            <person name="Li E."/>
            <person name="Mao Z."/>
            <person name="Ling J."/>
            <person name="Yin W."/>
            <person name="Xie B."/>
        </authorList>
    </citation>
    <scope>NUCLEOTIDE SEQUENCE [LARGE SCALE GENOMIC DNA]</scope>
    <source>
        <strain evidence="4">PLBJ-1</strain>
        <strain evidence="5">PLFJ-1</strain>
    </source>
</reference>
<evidence type="ECO:0000313" key="5">
    <source>
        <dbReference type="EMBL" id="OAQ81261.1"/>
    </source>
</evidence>
<feature type="transmembrane region" description="Helical" evidence="2">
    <location>
        <begin position="149"/>
        <end position="167"/>
    </location>
</feature>
<evidence type="ECO:0000256" key="1">
    <source>
        <dbReference type="SAM" id="MobiDB-lite"/>
    </source>
</evidence>